<evidence type="ECO:0000256" key="1">
    <source>
        <dbReference type="SAM" id="SignalP"/>
    </source>
</evidence>
<keyword evidence="1" id="KW-0732">Signal</keyword>
<sequence length="416" mass="43917">MNTNYVFCSAICLALTLGNAAFSDNSSANHHHAAKGDLADMQPGDNPSTTVHKQTQEEALAQDLELVANAKGWTIAEAAADFKAAEAIGAIAVRLAATRPDLYVGSVLAEEPGGVPSLYVKGTGEKDVYDLVAKSGIEVNIVEKQPYSFDELEQRKLQVHSTLAEMGYENIATSFDFQAGGKIHAAVSRQYGLPEQASQLRSTLPKSLRDDVSITVSDEPVAVDLFAYGGMAVRDDGVFECTAGWSVENGAGTTGVTTAGHCTGINQIEHPGIGLHAMTHQSEHRGIWGDIEWKTTVAIESAEFYATAASIRDVTSIEPRAGISVGESICFYGRSSNSRDCSFDVSATSVSCTVSGVFNDRLVRMNGNSAIGGDSGGGWSFNFRAYGSVKGICGGGSVFSVADLYDEALGVTVRTQ</sequence>
<dbReference type="EMBL" id="VHSG01000002">
    <property type="protein sequence ID" value="TQV86288.1"/>
    <property type="molecule type" value="Genomic_DNA"/>
</dbReference>
<organism evidence="2 3">
    <name type="scientific">Exilibacterium tricleocarpae</name>
    <dbReference type="NCBI Taxonomy" id="2591008"/>
    <lineage>
        <taxon>Bacteria</taxon>
        <taxon>Pseudomonadati</taxon>
        <taxon>Pseudomonadota</taxon>
        <taxon>Gammaproteobacteria</taxon>
        <taxon>Cellvibrionales</taxon>
        <taxon>Cellvibrionaceae</taxon>
        <taxon>Exilibacterium</taxon>
    </lineage>
</organism>
<dbReference type="Gene3D" id="2.40.10.10">
    <property type="entry name" value="Trypsin-like serine proteases"/>
    <property type="match status" value="2"/>
</dbReference>
<evidence type="ECO:0000313" key="2">
    <source>
        <dbReference type="EMBL" id="TQV86288.1"/>
    </source>
</evidence>
<name>A0A545U9Z0_9GAMM</name>
<gene>
    <name evidence="2" type="ORF">FKG94_01695</name>
</gene>
<keyword evidence="3" id="KW-1185">Reference proteome</keyword>
<dbReference type="InterPro" id="IPR043504">
    <property type="entry name" value="Peptidase_S1_PA_chymotrypsin"/>
</dbReference>
<feature type="signal peptide" evidence="1">
    <location>
        <begin position="1"/>
        <end position="23"/>
    </location>
</feature>
<dbReference type="RefSeq" id="WP_142902441.1">
    <property type="nucleotide sequence ID" value="NZ_ML660087.1"/>
</dbReference>
<feature type="chain" id="PRO_5022193203" description="S1 family peptidase" evidence="1">
    <location>
        <begin position="24"/>
        <end position="416"/>
    </location>
</feature>
<dbReference type="OrthoDB" id="5176514at2"/>
<accession>A0A545U9Z0</accession>
<dbReference type="AlphaFoldDB" id="A0A545U9Z0"/>
<dbReference type="Proteomes" id="UP000319732">
    <property type="component" value="Unassembled WGS sequence"/>
</dbReference>
<proteinExistence type="predicted"/>
<comment type="caution">
    <text evidence="2">The sequence shown here is derived from an EMBL/GenBank/DDBJ whole genome shotgun (WGS) entry which is preliminary data.</text>
</comment>
<evidence type="ECO:0008006" key="4">
    <source>
        <dbReference type="Google" id="ProtNLM"/>
    </source>
</evidence>
<protein>
    <recommendedName>
        <fullName evidence="4">S1 family peptidase</fullName>
    </recommendedName>
</protein>
<reference evidence="2 3" key="1">
    <citation type="submission" date="2019-06" db="EMBL/GenBank/DDBJ databases">
        <title>Whole genome sequence for Cellvibrionaceae sp. R142.</title>
        <authorList>
            <person name="Wang G."/>
        </authorList>
    </citation>
    <scope>NUCLEOTIDE SEQUENCE [LARGE SCALE GENOMIC DNA]</scope>
    <source>
        <strain evidence="2 3">R142</strain>
    </source>
</reference>
<evidence type="ECO:0000313" key="3">
    <source>
        <dbReference type="Proteomes" id="UP000319732"/>
    </source>
</evidence>